<dbReference type="Proteomes" id="UP000002698">
    <property type="component" value="Chromosome"/>
</dbReference>
<reference evidence="2 3" key="1">
    <citation type="journal article" date="2005" name="Genome Res.">
        <title>Living with two extremes: conclusions from the genome sequence of Natronomonas pharaonis.</title>
        <authorList>
            <person name="Falb M."/>
            <person name="Pfeiffer F."/>
            <person name="Palm P."/>
            <person name="Rodewald K."/>
            <person name="Hickmann V."/>
            <person name="Tittor J."/>
            <person name="Oesterhelt D."/>
        </authorList>
    </citation>
    <scope>NUCLEOTIDE SEQUENCE [LARGE SCALE GENOMIC DNA]</scope>
    <source>
        <strain evidence="3">ATCC 35678 / DSM 2160 / CIP 103997 / JCM 8858 / NBRC 14720 / NCIMB 2260 / Gabara</strain>
    </source>
</reference>
<evidence type="ECO:0000256" key="1">
    <source>
        <dbReference type="SAM" id="Phobius"/>
    </source>
</evidence>
<protein>
    <submittedName>
        <fullName evidence="2">Uncharacterized protein</fullName>
    </submittedName>
</protein>
<dbReference type="KEGG" id="nph:NP_0456A"/>
<feature type="transmembrane region" description="Helical" evidence="1">
    <location>
        <begin position="18"/>
        <end position="37"/>
    </location>
</feature>
<gene>
    <name evidence="2" type="ordered locus">NP_0456A</name>
</gene>
<evidence type="ECO:0000313" key="2">
    <source>
        <dbReference type="EMBL" id="CAI48319.1"/>
    </source>
</evidence>
<evidence type="ECO:0000313" key="3">
    <source>
        <dbReference type="Proteomes" id="UP000002698"/>
    </source>
</evidence>
<name>A0A1U7ETR6_NATPD</name>
<accession>A0A1U7ETR6</accession>
<dbReference type="Pfam" id="PF25258">
    <property type="entry name" value="DUF7859"/>
    <property type="match status" value="1"/>
</dbReference>
<dbReference type="AlphaFoldDB" id="A0A1U7ETR6"/>
<dbReference type="InterPro" id="IPR057181">
    <property type="entry name" value="DUF7859"/>
</dbReference>
<keyword evidence="1" id="KW-0812">Transmembrane</keyword>
<keyword evidence="1" id="KW-0472">Membrane</keyword>
<keyword evidence="3" id="KW-1185">Reference proteome</keyword>
<dbReference type="GeneID" id="54763305"/>
<dbReference type="eggNOG" id="arCOG11363">
    <property type="taxonomic scope" value="Archaea"/>
</dbReference>
<sequence>MSLSRPPSTALFVDVDPVLVGIITVLLLIVFGIYLFIRRTLLSLSEGMREGKRR</sequence>
<keyword evidence="1" id="KW-1133">Transmembrane helix</keyword>
<dbReference type="EMBL" id="CR936257">
    <property type="protein sequence ID" value="CAI48319.1"/>
    <property type="molecule type" value="Genomic_DNA"/>
</dbReference>
<organism evidence="2 3">
    <name type="scientific">Natronomonas pharaonis (strain ATCC 35678 / DSM 2160 / CIP 103997 / JCM 8858 / NBRC 14720 / NCIMB 2260 / Gabara)</name>
    <name type="common">Halobacterium pharaonis</name>
    <dbReference type="NCBI Taxonomy" id="348780"/>
    <lineage>
        <taxon>Archaea</taxon>
        <taxon>Methanobacteriati</taxon>
        <taxon>Methanobacteriota</taxon>
        <taxon>Stenosarchaea group</taxon>
        <taxon>Halobacteria</taxon>
        <taxon>Halobacteriales</taxon>
        <taxon>Natronomonadaceae</taxon>
        <taxon>Natronomonas</taxon>
    </lineage>
</organism>
<dbReference type="RefSeq" id="WP_011321955.1">
    <property type="nucleotide sequence ID" value="NC_007426.1"/>
</dbReference>
<dbReference type="HOGENOM" id="CLU_202927_0_0_2"/>
<dbReference type="EnsemblBacteria" id="CAI48319">
    <property type="protein sequence ID" value="CAI48319"/>
    <property type="gene ID" value="NP_0456A"/>
</dbReference>
<proteinExistence type="predicted"/>